<accession>C5FZ43</accession>
<dbReference type="Proteomes" id="UP000002035">
    <property type="component" value="Unassembled WGS sequence"/>
</dbReference>
<gene>
    <name evidence="1" type="ORF">MCYG_07965</name>
</gene>
<dbReference type="AlphaFoldDB" id="C5FZ43"/>
<proteinExistence type="predicted"/>
<organism evidence="1 2">
    <name type="scientific">Arthroderma otae (strain ATCC MYA-4605 / CBS 113480)</name>
    <name type="common">Microsporum canis</name>
    <dbReference type="NCBI Taxonomy" id="554155"/>
    <lineage>
        <taxon>Eukaryota</taxon>
        <taxon>Fungi</taxon>
        <taxon>Dikarya</taxon>
        <taxon>Ascomycota</taxon>
        <taxon>Pezizomycotina</taxon>
        <taxon>Eurotiomycetes</taxon>
        <taxon>Eurotiomycetidae</taxon>
        <taxon>Onygenales</taxon>
        <taxon>Arthrodermataceae</taxon>
        <taxon>Microsporum</taxon>
    </lineage>
</organism>
<protein>
    <submittedName>
        <fullName evidence="1">Uncharacterized protein</fullName>
    </submittedName>
</protein>
<evidence type="ECO:0000313" key="1">
    <source>
        <dbReference type="EMBL" id="EEQ35146.1"/>
    </source>
</evidence>
<dbReference type="VEuPathDB" id="FungiDB:MCYG_07965"/>
<evidence type="ECO:0000313" key="2">
    <source>
        <dbReference type="Proteomes" id="UP000002035"/>
    </source>
</evidence>
<dbReference type="HOGENOM" id="CLU_1864651_0_0_1"/>
<keyword evidence="2" id="KW-1185">Reference proteome</keyword>
<dbReference type="GeneID" id="9227841"/>
<dbReference type="EMBL" id="DS995708">
    <property type="protein sequence ID" value="EEQ35146.1"/>
    <property type="molecule type" value="Genomic_DNA"/>
</dbReference>
<sequence>MGTDEFFLFHFPAGLAQEVPPVYRFHGIGALYLVYYSIRAIRARFAMLYCTTCITMTITMEERKLSIPSSLAIIERSTPRAVPLSPFSRLSSYISMPAAETKDLLIITGTLSLASEVKSNDQAVIPHVIKISSCSPE</sequence>
<dbReference type="RefSeq" id="XP_002842882.1">
    <property type="nucleotide sequence ID" value="XM_002842836.1"/>
</dbReference>
<reference evidence="2" key="1">
    <citation type="journal article" date="2012" name="MBio">
        <title>Comparative genome analysis of Trichophyton rubrum and related dermatophytes reveals candidate genes involved in infection.</title>
        <authorList>
            <person name="Martinez D.A."/>
            <person name="Oliver B.G."/>
            <person name="Graeser Y."/>
            <person name="Goldberg J.M."/>
            <person name="Li W."/>
            <person name="Martinez-Rossi N.M."/>
            <person name="Monod M."/>
            <person name="Shelest E."/>
            <person name="Barton R.C."/>
            <person name="Birch E."/>
            <person name="Brakhage A.A."/>
            <person name="Chen Z."/>
            <person name="Gurr S.J."/>
            <person name="Heiman D."/>
            <person name="Heitman J."/>
            <person name="Kosti I."/>
            <person name="Rossi A."/>
            <person name="Saif S."/>
            <person name="Samalova M."/>
            <person name="Saunders C.W."/>
            <person name="Shea T."/>
            <person name="Summerbell R.C."/>
            <person name="Xu J."/>
            <person name="Young S."/>
            <person name="Zeng Q."/>
            <person name="Birren B.W."/>
            <person name="Cuomo C.A."/>
            <person name="White T.C."/>
        </authorList>
    </citation>
    <scope>NUCLEOTIDE SEQUENCE [LARGE SCALE GENOMIC DNA]</scope>
    <source>
        <strain evidence="2">ATCC MYA-4605 / CBS 113480</strain>
    </source>
</reference>
<name>C5FZ43_ARTOC</name>